<dbReference type="AlphaFoldDB" id="A0A1G4YBK7"/>
<feature type="domain" description="Prepilin type IV endopeptidase peptidase" evidence="4">
    <location>
        <begin position="78"/>
        <end position="184"/>
    </location>
</feature>
<dbReference type="PRINTS" id="PR00864">
    <property type="entry name" value="PREPILNPTASE"/>
</dbReference>
<dbReference type="Proteomes" id="UP000198981">
    <property type="component" value="Unassembled WGS sequence"/>
</dbReference>
<evidence type="ECO:0000313" key="5">
    <source>
        <dbReference type="EMBL" id="SCX50782.1"/>
    </source>
</evidence>
<comment type="similarity">
    <text evidence="1 2">Belongs to the peptidase A24 family.</text>
</comment>
<gene>
    <name evidence="5" type="ORF">SAMN03159343_2484</name>
</gene>
<dbReference type="PANTHER" id="PTHR30487">
    <property type="entry name" value="TYPE 4 PREPILIN-LIKE PROTEINS LEADER PEPTIDE-PROCESSING ENZYME"/>
    <property type="match status" value="1"/>
</dbReference>
<proteinExistence type="inferred from homology"/>
<evidence type="ECO:0000256" key="3">
    <source>
        <dbReference type="SAM" id="Phobius"/>
    </source>
</evidence>
<sequence length="227" mass="21742">MLPLAALPTAVLPLAAGLLGAALGPWLARATVRLATRDRTAGAGRVRTLVTTVLTAALLAGGAALVGPRPALGGVLWLAAAGVVLAGVDLATHRLPDVVTLPALAVLVAATAVDALVTGDGARALHGVLLGAAAFGVAAALRLAAPAGLGFGDVKLLAPLGVLLGWVGGGTLVVVGVFLGLVVGAVASLVLLATGRAGWRSAVPFGPPLLAGAALACALAPGLTGPL</sequence>
<dbReference type="PANTHER" id="PTHR30487:SF0">
    <property type="entry name" value="PREPILIN LEADER PEPTIDASE_N-METHYLTRANSFERASE-RELATED"/>
    <property type="match status" value="1"/>
</dbReference>
<accession>A0A1G4YBK7</accession>
<keyword evidence="5" id="KW-0489">Methyltransferase</keyword>
<keyword evidence="3" id="KW-0472">Membrane</keyword>
<feature type="transmembrane region" description="Helical" evidence="3">
    <location>
        <begin position="98"/>
        <end position="117"/>
    </location>
</feature>
<feature type="transmembrane region" description="Helical" evidence="3">
    <location>
        <begin position="124"/>
        <end position="145"/>
    </location>
</feature>
<keyword evidence="6" id="KW-1185">Reference proteome</keyword>
<keyword evidence="5" id="KW-0808">Transferase</keyword>
<dbReference type="RefSeq" id="WP_243469892.1">
    <property type="nucleotide sequence ID" value="NZ_FMUH01000003.1"/>
</dbReference>
<evidence type="ECO:0000256" key="2">
    <source>
        <dbReference type="RuleBase" id="RU003793"/>
    </source>
</evidence>
<dbReference type="InterPro" id="IPR050882">
    <property type="entry name" value="Prepilin_peptidase/N-MTase"/>
</dbReference>
<dbReference type="Pfam" id="PF01478">
    <property type="entry name" value="Peptidase_A24"/>
    <property type="match status" value="1"/>
</dbReference>
<dbReference type="GO" id="GO:0004190">
    <property type="term" value="F:aspartic-type endopeptidase activity"/>
    <property type="evidence" value="ECO:0007669"/>
    <property type="project" value="InterPro"/>
</dbReference>
<feature type="transmembrane region" description="Helical" evidence="3">
    <location>
        <begin position="46"/>
        <end position="67"/>
    </location>
</feature>
<feature type="transmembrane region" description="Helical" evidence="3">
    <location>
        <begin position="165"/>
        <end position="193"/>
    </location>
</feature>
<keyword evidence="3" id="KW-0812">Transmembrane</keyword>
<dbReference type="InterPro" id="IPR000045">
    <property type="entry name" value="Prepilin_IV_endopep_pep"/>
</dbReference>
<dbReference type="GO" id="GO:0032259">
    <property type="term" value="P:methylation"/>
    <property type="evidence" value="ECO:0007669"/>
    <property type="project" value="UniProtKB-KW"/>
</dbReference>
<dbReference type="GO" id="GO:0008168">
    <property type="term" value="F:methyltransferase activity"/>
    <property type="evidence" value="ECO:0007669"/>
    <property type="project" value="UniProtKB-KW"/>
</dbReference>
<feature type="transmembrane region" description="Helical" evidence="3">
    <location>
        <begin position="205"/>
        <end position="224"/>
    </location>
</feature>
<evidence type="ECO:0000313" key="6">
    <source>
        <dbReference type="Proteomes" id="UP000198981"/>
    </source>
</evidence>
<dbReference type="Gene3D" id="1.20.120.1220">
    <property type="match status" value="1"/>
</dbReference>
<dbReference type="GO" id="GO:0005886">
    <property type="term" value="C:plasma membrane"/>
    <property type="evidence" value="ECO:0007669"/>
    <property type="project" value="TreeGrafter"/>
</dbReference>
<protein>
    <submittedName>
        <fullName evidence="5">Leader peptidase (Prepilin peptidase) / N-methyltransferase</fullName>
    </submittedName>
</protein>
<keyword evidence="3" id="KW-1133">Transmembrane helix</keyword>
<dbReference type="GO" id="GO:0006465">
    <property type="term" value="P:signal peptide processing"/>
    <property type="evidence" value="ECO:0007669"/>
    <property type="project" value="TreeGrafter"/>
</dbReference>
<organism evidence="5 6">
    <name type="scientific">Klenkia marina</name>
    <dbReference type="NCBI Taxonomy" id="1960309"/>
    <lineage>
        <taxon>Bacteria</taxon>
        <taxon>Bacillati</taxon>
        <taxon>Actinomycetota</taxon>
        <taxon>Actinomycetes</taxon>
        <taxon>Geodermatophilales</taxon>
        <taxon>Geodermatophilaceae</taxon>
        <taxon>Klenkia</taxon>
    </lineage>
</organism>
<name>A0A1G4YBK7_9ACTN</name>
<evidence type="ECO:0000259" key="4">
    <source>
        <dbReference type="Pfam" id="PF01478"/>
    </source>
</evidence>
<evidence type="ECO:0000256" key="1">
    <source>
        <dbReference type="ARBA" id="ARBA00005801"/>
    </source>
</evidence>
<reference evidence="6" key="1">
    <citation type="submission" date="2016-10" db="EMBL/GenBank/DDBJ databases">
        <authorList>
            <person name="Varghese N."/>
            <person name="Submissions S."/>
        </authorList>
    </citation>
    <scope>NUCLEOTIDE SEQUENCE [LARGE SCALE GENOMIC DNA]</scope>
    <source>
        <strain evidence="6">DSM 45722</strain>
    </source>
</reference>
<dbReference type="EMBL" id="FMUH01000003">
    <property type="protein sequence ID" value="SCX50782.1"/>
    <property type="molecule type" value="Genomic_DNA"/>
</dbReference>
<dbReference type="InterPro" id="IPR014032">
    <property type="entry name" value="Peptidase_A24A_bac"/>
</dbReference>
<dbReference type="STRING" id="1960309.SAMN03159343_2484"/>